<evidence type="ECO:0000256" key="1">
    <source>
        <dbReference type="ARBA" id="ARBA00006432"/>
    </source>
</evidence>
<reference evidence="5 6" key="1">
    <citation type="submission" date="2018-06" db="EMBL/GenBank/DDBJ databases">
        <title>Complete Genome Sequence of Desulfobacter hydrogenophilus (DSM3380).</title>
        <authorList>
            <person name="Marietou A."/>
            <person name="Schreiber L."/>
            <person name="Marshall I."/>
            <person name="Jorgensen B."/>
        </authorList>
    </citation>
    <scope>NUCLEOTIDE SEQUENCE [LARGE SCALE GENOMIC DNA]</scope>
    <source>
        <strain evidence="5 6">DSM 3380</strain>
    </source>
</reference>
<evidence type="ECO:0000313" key="6">
    <source>
        <dbReference type="Proteomes" id="UP000248798"/>
    </source>
</evidence>
<evidence type="ECO:0000259" key="3">
    <source>
        <dbReference type="Pfam" id="PF00501"/>
    </source>
</evidence>
<comment type="similarity">
    <text evidence="1">Belongs to the ATP-dependent AMP-binding enzyme family.</text>
</comment>
<name>A0A328FBG9_9BACT</name>
<protein>
    <submittedName>
        <fullName evidence="5">Acyl-CoA synthetase</fullName>
    </submittedName>
</protein>
<evidence type="ECO:0000313" key="7">
    <source>
        <dbReference type="Proteomes" id="UP000293902"/>
    </source>
</evidence>
<dbReference type="EMBL" id="QLNI01000021">
    <property type="protein sequence ID" value="RAM01908.1"/>
    <property type="molecule type" value="Genomic_DNA"/>
</dbReference>
<sequence>MNIFPDTLCLNGTVHRVKRLLQAGRPACSPGIESDVIDFLAQWYGPQNTITVHTSGSTGPPKTIFLTKKFVVQSAMRTLDFFELKSGQRILLCLPLRYIAGKLMVVRALLGRLDLCTADPTDDFAFLARCRDNSFRFAAMVLNQVTKLLGEPNRFEGLDSLLIGGSALPSRLETELGNVPTACFASYGMTETATHIALRRINGQNASDRFQCLKGIQVGLSERGCLTIEMPGLDAPCLVTNDLAELDGHKTFRILGRADHVIISGGIKYFPEIIEKKLEDLIAYPFFIGAMPDETLGHRIVLAIEARSDEQFGKKLETFFPQRLDRYERPRDIVFKDTFKRTETGKIIRQL</sequence>
<dbReference type="PANTHER" id="PTHR43201">
    <property type="entry name" value="ACYL-COA SYNTHETASE"/>
    <property type="match status" value="1"/>
</dbReference>
<dbReference type="InterPro" id="IPR000873">
    <property type="entry name" value="AMP-dep_synth/lig_dom"/>
</dbReference>
<organism evidence="5 6">
    <name type="scientific">Desulfobacter hydrogenophilus</name>
    <dbReference type="NCBI Taxonomy" id="2291"/>
    <lineage>
        <taxon>Bacteria</taxon>
        <taxon>Pseudomonadati</taxon>
        <taxon>Thermodesulfobacteriota</taxon>
        <taxon>Desulfobacteria</taxon>
        <taxon>Desulfobacterales</taxon>
        <taxon>Desulfobacteraceae</taxon>
        <taxon>Desulfobacter</taxon>
    </lineage>
</organism>
<dbReference type="RefSeq" id="WP_111956824.1">
    <property type="nucleotide sequence ID" value="NZ_CP036313.1"/>
</dbReference>
<dbReference type="OrthoDB" id="9766486at2"/>
<evidence type="ECO:0000313" key="5">
    <source>
        <dbReference type="EMBL" id="RAM01908.1"/>
    </source>
</evidence>
<dbReference type="Proteomes" id="UP000248798">
    <property type="component" value="Unassembled WGS sequence"/>
</dbReference>
<accession>A0A328FBG9</accession>
<feature type="domain" description="AMP-dependent synthetase/ligase" evidence="3">
    <location>
        <begin position="52"/>
        <end position="198"/>
    </location>
</feature>
<dbReference type="Gene3D" id="3.40.50.12780">
    <property type="entry name" value="N-terminal domain of ligase-like"/>
    <property type="match status" value="1"/>
</dbReference>
<dbReference type="EMBL" id="CP036313">
    <property type="protein sequence ID" value="QBH13655.1"/>
    <property type="molecule type" value="Genomic_DNA"/>
</dbReference>
<reference evidence="4 7" key="2">
    <citation type="submission" date="2019-02" db="EMBL/GenBank/DDBJ databases">
        <title>Complete genome sequence of Desulfobacter hydrogenophilus AcRS1.</title>
        <authorList>
            <person name="Marietou A."/>
            <person name="Lund M.B."/>
            <person name="Marshall I.P.G."/>
            <person name="Schreiber L."/>
            <person name="Jorgensen B."/>
        </authorList>
    </citation>
    <scope>NUCLEOTIDE SEQUENCE [LARGE SCALE GENOMIC DNA]</scope>
    <source>
        <strain evidence="4 7">AcRS1</strain>
    </source>
</reference>
<proteinExistence type="inferred from homology"/>
<keyword evidence="2" id="KW-0436">Ligase</keyword>
<dbReference type="Pfam" id="PF00501">
    <property type="entry name" value="AMP-binding"/>
    <property type="match status" value="1"/>
</dbReference>
<dbReference type="AlphaFoldDB" id="A0A328FBG9"/>
<gene>
    <name evidence="5" type="ORF">DO021_11240</name>
    <name evidence="4" type="ORF">EYB58_12420</name>
</gene>
<dbReference type="InterPro" id="IPR045851">
    <property type="entry name" value="AMP-bd_C_sf"/>
</dbReference>
<dbReference type="GO" id="GO:0031956">
    <property type="term" value="F:medium-chain fatty acid-CoA ligase activity"/>
    <property type="evidence" value="ECO:0007669"/>
    <property type="project" value="TreeGrafter"/>
</dbReference>
<dbReference type="InterPro" id="IPR042099">
    <property type="entry name" value="ANL_N_sf"/>
</dbReference>
<dbReference type="Proteomes" id="UP000293902">
    <property type="component" value="Chromosome"/>
</dbReference>
<dbReference type="SUPFAM" id="SSF56801">
    <property type="entry name" value="Acetyl-CoA synthetase-like"/>
    <property type="match status" value="1"/>
</dbReference>
<evidence type="ECO:0000313" key="4">
    <source>
        <dbReference type="EMBL" id="QBH13655.1"/>
    </source>
</evidence>
<evidence type="ECO:0000256" key="2">
    <source>
        <dbReference type="ARBA" id="ARBA00022598"/>
    </source>
</evidence>
<dbReference type="GO" id="GO:0006631">
    <property type="term" value="P:fatty acid metabolic process"/>
    <property type="evidence" value="ECO:0007669"/>
    <property type="project" value="TreeGrafter"/>
</dbReference>
<dbReference type="Gene3D" id="3.30.300.30">
    <property type="match status" value="1"/>
</dbReference>
<dbReference type="PANTHER" id="PTHR43201:SF5">
    <property type="entry name" value="MEDIUM-CHAIN ACYL-COA LIGASE ACSF2, MITOCHONDRIAL"/>
    <property type="match status" value="1"/>
</dbReference>
<keyword evidence="7" id="KW-1185">Reference proteome</keyword>